<keyword evidence="2 5" id="KW-0812">Transmembrane</keyword>
<reference evidence="6" key="1">
    <citation type="submission" date="2016-10" db="EMBL/GenBank/DDBJ databases">
        <title>Sequence of Gallionella enrichment culture.</title>
        <authorList>
            <person name="Poehlein A."/>
            <person name="Muehling M."/>
            <person name="Daniel R."/>
        </authorList>
    </citation>
    <scope>NUCLEOTIDE SEQUENCE</scope>
</reference>
<gene>
    <name evidence="6" type="primary">phnU_3</name>
    <name evidence="6" type="ORF">GALL_481810</name>
</gene>
<dbReference type="SUPFAM" id="SSF161098">
    <property type="entry name" value="MetI-like"/>
    <property type="match status" value="1"/>
</dbReference>
<dbReference type="InterPro" id="IPR035906">
    <property type="entry name" value="MetI-like_sf"/>
</dbReference>
<evidence type="ECO:0000256" key="1">
    <source>
        <dbReference type="ARBA" id="ARBA00004141"/>
    </source>
</evidence>
<sequence length="77" mass="8239">MPSLLAGGSLCLLLTLNEFGIILVMGAKDVITLPMLIYSQAIQQFDYPGASVVALCNIALSLALYFVYRGLLARMSA</sequence>
<name>A0A1J5PY69_9ZZZZ</name>
<evidence type="ECO:0000256" key="2">
    <source>
        <dbReference type="ARBA" id="ARBA00022692"/>
    </source>
</evidence>
<evidence type="ECO:0000313" key="6">
    <source>
        <dbReference type="EMBL" id="OIQ70211.1"/>
    </source>
</evidence>
<dbReference type="Gene3D" id="1.10.3720.10">
    <property type="entry name" value="MetI-like"/>
    <property type="match status" value="1"/>
</dbReference>
<dbReference type="EMBL" id="MLJW01004313">
    <property type="protein sequence ID" value="OIQ70211.1"/>
    <property type="molecule type" value="Genomic_DNA"/>
</dbReference>
<evidence type="ECO:0000256" key="4">
    <source>
        <dbReference type="ARBA" id="ARBA00023136"/>
    </source>
</evidence>
<dbReference type="GO" id="GO:0016020">
    <property type="term" value="C:membrane"/>
    <property type="evidence" value="ECO:0007669"/>
    <property type="project" value="UniProtKB-SubCell"/>
</dbReference>
<comment type="subcellular location">
    <subcellularLocation>
        <location evidence="1">Membrane</location>
        <topology evidence="1">Multi-pass membrane protein</topology>
    </subcellularLocation>
</comment>
<evidence type="ECO:0000256" key="3">
    <source>
        <dbReference type="ARBA" id="ARBA00022989"/>
    </source>
</evidence>
<protein>
    <submittedName>
        <fullName evidence="6">Putative 2-aminoethylphosphonate transport system permease protein PhnU</fullName>
    </submittedName>
</protein>
<accession>A0A1J5PY69</accession>
<feature type="transmembrane region" description="Helical" evidence="5">
    <location>
        <begin position="50"/>
        <end position="68"/>
    </location>
</feature>
<dbReference type="AlphaFoldDB" id="A0A1J5PY69"/>
<proteinExistence type="predicted"/>
<evidence type="ECO:0000256" key="5">
    <source>
        <dbReference type="SAM" id="Phobius"/>
    </source>
</evidence>
<keyword evidence="3 5" id="KW-1133">Transmembrane helix</keyword>
<organism evidence="6">
    <name type="scientific">mine drainage metagenome</name>
    <dbReference type="NCBI Taxonomy" id="410659"/>
    <lineage>
        <taxon>unclassified sequences</taxon>
        <taxon>metagenomes</taxon>
        <taxon>ecological metagenomes</taxon>
    </lineage>
</organism>
<keyword evidence="4 5" id="KW-0472">Membrane</keyword>
<comment type="caution">
    <text evidence="6">The sequence shown here is derived from an EMBL/GenBank/DDBJ whole genome shotgun (WGS) entry which is preliminary data.</text>
</comment>